<accession>A0A832XGZ5</accession>
<dbReference type="InterPro" id="IPR046348">
    <property type="entry name" value="SIS_dom_sf"/>
</dbReference>
<gene>
    <name evidence="2" type="ORF">H1016_04600</name>
</gene>
<reference evidence="2 3" key="1">
    <citation type="journal article" name="Nat. Commun.">
        <title>Undinarchaeota illuminate DPANN phylogeny and the impact of gene transfer on archaeal evolution.</title>
        <authorList>
            <person name="Dombrowski N."/>
            <person name="Williams T.A."/>
            <person name="Sun J."/>
            <person name="Woodcroft B.J."/>
            <person name="Lee J.H."/>
            <person name="Minh B.Q."/>
            <person name="Rinke C."/>
            <person name="Spang A."/>
        </authorList>
    </citation>
    <scope>NUCLEOTIDE SEQUENCE [LARGE SCALE GENOMIC DNA]</scope>
    <source>
        <strain evidence="2">MAG_bin1129</strain>
    </source>
</reference>
<dbReference type="InterPro" id="IPR050099">
    <property type="entry name" value="SIS_GmhA/DiaA_subfam"/>
</dbReference>
<dbReference type="GO" id="GO:1901135">
    <property type="term" value="P:carbohydrate derivative metabolic process"/>
    <property type="evidence" value="ECO:0007669"/>
    <property type="project" value="InterPro"/>
</dbReference>
<protein>
    <submittedName>
        <fullName evidence="2">SIS domain-containing protein</fullName>
    </submittedName>
</protein>
<evidence type="ECO:0000313" key="3">
    <source>
        <dbReference type="Proteomes" id="UP000646946"/>
    </source>
</evidence>
<name>A0A832XGZ5_9ARCH</name>
<dbReference type="CDD" id="cd05006">
    <property type="entry name" value="SIS_GmhA"/>
    <property type="match status" value="1"/>
</dbReference>
<dbReference type="PANTHER" id="PTHR30390">
    <property type="entry name" value="SEDOHEPTULOSE 7-PHOSPHATE ISOMERASE / DNAA INITIATOR-ASSOCIATING FACTOR FOR REPLICATION INITIATION"/>
    <property type="match status" value="1"/>
</dbReference>
<dbReference type="Gene3D" id="3.40.50.10490">
    <property type="entry name" value="Glucose-6-phosphate isomerase like protein, domain 1"/>
    <property type="match status" value="1"/>
</dbReference>
<dbReference type="PANTHER" id="PTHR30390:SF8">
    <property type="entry name" value="SUGAR ISOMERASE (SIS)"/>
    <property type="match status" value="1"/>
</dbReference>
<dbReference type="EMBL" id="DVAB01000038">
    <property type="protein sequence ID" value="HIK00789.1"/>
    <property type="molecule type" value="Genomic_DNA"/>
</dbReference>
<comment type="caution">
    <text evidence="2">The sequence shown here is derived from an EMBL/GenBank/DDBJ whole genome shotgun (WGS) entry which is preliminary data.</text>
</comment>
<evidence type="ECO:0000313" key="2">
    <source>
        <dbReference type="EMBL" id="HIK00789.1"/>
    </source>
</evidence>
<organism evidence="2 3">
    <name type="scientific">Candidatus Naiadarchaeum limnaeum</name>
    <dbReference type="NCBI Taxonomy" id="2756139"/>
    <lineage>
        <taxon>Archaea</taxon>
        <taxon>Candidatus Undinarchaeota</taxon>
        <taxon>Candidatus Undinarchaeia</taxon>
        <taxon>Candidatus Naiadarchaeales</taxon>
        <taxon>Candidatus Naiadarchaeaceae</taxon>
        <taxon>Candidatus Naiadarchaeum</taxon>
    </lineage>
</organism>
<sequence length="203" mass="22672">MTKDVEKFSEEYISKLKDTMDKLDKKKIEQIVDSLMDVYKKDKRVFMFGNGGSAAMASHFAVDLGKGTISGCEPWDKGIMHGKKRFKVFCLNDNIPIMTAWANDSSYDNIFTEQLENLVERGDLVVGVSGSGNSLNVLNAIKLANEKGATTVGLTGYEGGKLKGLAKICLVVPVHSMRMIEDVHLMLEHLITEYIYQKLKEEK</sequence>
<dbReference type="Proteomes" id="UP000646946">
    <property type="component" value="Unassembled WGS sequence"/>
</dbReference>
<dbReference type="PROSITE" id="PS51464">
    <property type="entry name" value="SIS"/>
    <property type="match status" value="1"/>
</dbReference>
<proteinExistence type="predicted"/>
<evidence type="ECO:0000259" key="1">
    <source>
        <dbReference type="PROSITE" id="PS51464"/>
    </source>
</evidence>
<dbReference type="InterPro" id="IPR001347">
    <property type="entry name" value="SIS_dom"/>
</dbReference>
<dbReference type="AlphaFoldDB" id="A0A832XGZ5"/>
<feature type="domain" description="SIS" evidence="1">
    <location>
        <begin position="35"/>
        <end position="201"/>
    </location>
</feature>
<dbReference type="InterPro" id="IPR035461">
    <property type="entry name" value="GmhA/DiaA"/>
</dbReference>
<dbReference type="GO" id="GO:0097367">
    <property type="term" value="F:carbohydrate derivative binding"/>
    <property type="evidence" value="ECO:0007669"/>
    <property type="project" value="InterPro"/>
</dbReference>
<keyword evidence="3" id="KW-1185">Reference proteome</keyword>
<dbReference type="SUPFAM" id="SSF53697">
    <property type="entry name" value="SIS domain"/>
    <property type="match status" value="1"/>
</dbReference>
<dbReference type="Pfam" id="PF13580">
    <property type="entry name" value="SIS_2"/>
    <property type="match status" value="1"/>
</dbReference>